<dbReference type="PANTHER" id="PTHR44520">
    <property type="entry name" value="RESPONSE REGULATOR RCP1-RELATED"/>
    <property type="match status" value="1"/>
</dbReference>
<dbReference type="Proteomes" id="UP001330434">
    <property type="component" value="Chromosome"/>
</dbReference>
<dbReference type="InterPro" id="IPR052893">
    <property type="entry name" value="TCS_response_regulator"/>
</dbReference>
<gene>
    <name evidence="3" type="ORF">Bealeia1_00082</name>
</gene>
<dbReference type="InterPro" id="IPR001789">
    <property type="entry name" value="Sig_transdc_resp-reg_receiver"/>
</dbReference>
<accession>A0ABZ2C056</accession>
<dbReference type="Gene3D" id="3.40.50.2300">
    <property type="match status" value="1"/>
</dbReference>
<name>A0ABZ2C056_9PROT</name>
<dbReference type="RefSeq" id="WP_331256484.1">
    <property type="nucleotide sequence ID" value="NZ_CP133270.1"/>
</dbReference>
<dbReference type="PROSITE" id="PS50110">
    <property type="entry name" value="RESPONSE_REGULATORY"/>
    <property type="match status" value="1"/>
</dbReference>
<keyword evidence="4" id="KW-1185">Reference proteome</keyword>
<dbReference type="SUPFAM" id="SSF52172">
    <property type="entry name" value="CheY-like"/>
    <property type="match status" value="1"/>
</dbReference>
<evidence type="ECO:0000256" key="1">
    <source>
        <dbReference type="PROSITE-ProRule" id="PRU00169"/>
    </source>
</evidence>
<dbReference type="Pfam" id="PF00072">
    <property type="entry name" value="Response_reg"/>
    <property type="match status" value="1"/>
</dbReference>
<keyword evidence="1" id="KW-0597">Phosphoprotein</keyword>
<organism evidence="3 4">
    <name type="scientific">Candidatus Bealeia paramacronuclearis</name>
    <dbReference type="NCBI Taxonomy" id="1921001"/>
    <lineage>
        <taxon>Bacteria</taxon>
        <taxon>Pseudomonadati</taxon>
        <taxon>Pseudomonadota</taxon>
        <taxon>Alphaproteobacteria</taxon>
        <taxon>Holosporales</taxon>
        <taxon>Holosporaceae</taxon>
        <taxon>Candidatus Bealeia</taxon>
    </lineage>
</organism>
<protein>
    <submittedName>
        <fullName evidence="3">Response regulator domain protein</fullName>
    </submittedName>
</protein>
<evidence type="ECO:0000313" key="3">
    <source>
        <dbReference type="EMBL" id="WVX65916.1"/>
    </source>
</evidence>
<proteinExistence type="predicted"/>
<evidence type="ECO:0000259" key="2">
    <source>
        <dbReference type="PROSITE" id="PS50110"/>
    </source>
</evidence>
<feature type="modified residue" description="4-aspartylphosphate" evidence="1">
    <location>
        <position position="65"/>
    </location>
</feature>
<evidence type="ECO:0000313" key="4">
    <source>
        <dbReference type="Proteomes" id="UP001330434"/>
    </source>
</evidence>
<sequence>MKSILFYVEGYMEEIVLLRFFLKKYSEQVELISFENGMEFLNYLSQNVENLQFEGRQKKYCILLDLNINHMNGFYILNKIKNFQNDVIKEMPVVIYSSSRRPSDRTKSLNEGASLFIEKPFDYDEMEKSMELLYNNYLAP</sequence>
<feature type="domain" description="Response regulatory" evidence="2">
    <location>
        <begin position="4"/>
        <end position="134"/>
    </location>
</feature>
<dbReference type="InterPro" id="IPR011006">
    <property type="entry name" value="CheY-like_superfamily"/>
</dbReference>
<dbReference type="EMBL" id="CP133270">
    <property type="protein sequence ID" value="WVX65916.1"/>
    <property type="molecule type" value="Genomic_DNA"/>
</dbReference>
<reference evidence="3 4" key="1">
    <citation type="journal article" date="2024" name="Environ. Microbiol.">
        <title>Novel evolutionary insights on the interactions of the Holosporales (Alphaproteobacteria) with eukaryotic hosts from comparative genomics.</title>
        <authorList>
            <person name="Giovannini M."/>
            <person name="Petroni G."/>
            <person name="Castelli M."/>
        </authorList>
    </citation>
    <scope>NUCLEOTIDE SEQUENCE [LARGE SCALE GENOMIC DNA]</scope>
    <source>
        <strain evidence="3 4">US_Bl 15I1</strain>
    </source>
</reference>
<dbReference type="SMART" id="SM00448">
    <property type="entry name" value="REC"/>
    <property type="match status" value="1"/>
</dbReference>